<dbReference type="GO" id="GO:0008270">
    <property type="term" value="F:zinc ion binding"/>
    <property type="evidence" value="ECO:0007669"/>
    <property type="project" value="TreeGrafter"/>
</dbReference>
<name>A0AA40M5U8_CLONO</name>
<evidence type="ECO:0000256" key="7">
    <source>
        <dbReference type="ARBA" id="ARBA00023133"/>
    </source>
</evidence>
<dbReference type="PANTHER" id="PTHR11458">
    <property type="entry name" value="DELTA-AMINOLEVULINIC ACID DEHYDRATASE"/>
    <property type="match status" value="1"/>
</dbReference>
<keyword evidence="8 16" id="KW-0456">Lyase</keyword>
<evidence type="ECO:0000256" key="15">
    <source>
        <dbReference type="PIRSR" id="PIRSR001415-5"/>
    </source>
</evidence>
<dbReference type="FunFam" id="3.20.20.70:FF:000019">
    <property type="entry name" value="Delta-aminolevulinic acid dehydratase"/>
    <property type="match status" value="1"/>
</dbReference>
<dbReference type="InterPro" id="IPR013785">
    <property type="entry name" value="Aldolase_TIM"/>
</dbReference>
<feature type="binding site" evidence="15">
    <location>
        <position position="231"/>
    </location>
    <ligand>
        <name>Mg(2+)</name>
        <dbReference type="ChEBI" id="CHEBI:18420"/>
    </ligand>
</feature>
<evidence type="ECO:0000256" key="4">
    <source>
        <dbReference type="ARBA" id="ARBA00011823"/>
    </source>
</evidence>
<evidence type="ECO:0000256" key="12">
    <source>
        <dbReference type="PIRSR" id="PIRSR001415-1"/>
    </source>
</evidence>
<evidence type="ECO:0000256" key="3">
    <source>
        <dbReference type="ARBA" id="ARBA00008055"/>
    </source>
</evidence>
<dbReference type="SUPFAM" id="SSF51569">
    <property type="entry name" value="Aldolase"/>
    <property type="match status" value="1"/>
</dbReference>
<dbReference type="Pfam" id="PF00490">
    <property type="entry name" value="ALAD"/>
    <property type="match status" value="1"/>
</dbReference>
<feature type="binding site" evidence="14">
    <location>
        <position position="117"/>
    </location>
    <ligand>
        <name>Zn(2+)</name>
        <dbReference type="ChEBI" id="CHEBI:29105"/>
        <note>catalytic</note>
    </ligand>
</feature>
<dbReference type="SMART" id="SM01004">
    <property type="entry name" value="ALAD"/>
    <property type="match status" value="1"/>
</dbReference>
<dbReference type="AlphaFoldDB" id="A0AA40M5U8"/>
<keyword evidence="14" id="KW-0479">Metal-binding</keyword>
<protein>
    <recommendedName>
        <fullName evidence="6 16">Delta-aminolevulinic acid dehydratase</fullName>
        <ecNumber evidence="5 16">4.2.1.24</ecNumber>
    </recommendedName>
</protein>
<dbReference type="PANTHER" id="PTHR11458:SF0">
    <property type="entry name" value="DELTA-AMINOLEVULINIC ACID DEHYDRATASE"/>
    <property type="match status" value="1"/>
</dbReference>
<dbReference type="PIRSF" id="PIRSF001415">
    <property type="entry name" value="Porphbilin_synth"/>
    <property type="match status" value="1"/>
</dbReference>
<evidence type="ECO:0000256" key="13">
    <source>
        <dbReference type="PIRSR" id="PIRSR001415-2"/>
    </source>
</evidence>
<dbReference type="PRINTS" id="PR00144">
    <property type="entry name" value="DALDHYDRTASE"/>
</dbReference>
<dbReference type="GO" id="GO:0006783">
    <property type="term" value="P:heme biosynthetic process"/>
    <property type="evidence" value="ECO:0007669"/>
    <property type="project" value="UniProtKB-KW"/>
</dbReference>
<evidence type="ECO:0000256" key="5">
    <source>
        <dbReference type="ARBA" id="ARBA00012053"/>
    </source>
</evidence>
<organism evidence="18 19">
    <name type="scientific">Clostridium novyi B str. ATCC 27606</name>
    <dbReference type="NCBI Taxonomy" id="1443123"/>
    <lineage>
        <taxon>Bacteria</taxon>
        <taxon>Bacillati</taxon>
        <taxon>Bacillota</taxon>
        <taxon>Clostridia</taxon>
        <taxon>Eubacteriales</taxon>
        <taxon>Clostridiaceae</taxon>
        <taxon>Clostridium</taxon>
    </lineage>
</organism>
<feature type="active site" description="Schiff-base intermediate with substrate" evidence="12">
    <location>
        <position position="246"/>
    </location>
</feature>
<evidence type="ECO:0000256" key="16">
    <source>
        <dbReference type="RuleBase" id="RU000515"/>
    </source>
</evidence>
<feature type="binding site" evidence="13">
    <location>
        <position position="272"/>
    </location>
    <ligand>
        <name>5-aminolevulinate</name>
        <dbReference type="ChEBI" id="CHEBI:356416"/>
        <label>2</label>
    </ligand>
</feature>
<comment type="cofactor">
    <cofactor evidence="1">
        <name>Zn(2+)</name>
        <dbReference type="ChEBI" id="CHEBI:29105"/>
    </cofactor>
</comment>
<evidence type="ECO:0000256" key="6">
    <source>
        <dbReference type="ARBA" id="ARBA00020771"/>
    </source>
</evidence>
<dbReference type="EMBL" id="JENW01000048">
    <property type="protein sequence ID" value="KEI16735.1"/>
    <property type="molecule type" value="Genomic_DNA"/>
</dbReference>
<evidence type="ECO:0000256" key="10">
    <source>
        <dbReference type="ARBA" id="ARBA00025628"/>
    </source>
</evidence>
<feature type="binding site" evidence="14">
    <location>
        <position position="127"/>
    </location>
    <ligand>
        <name>Zn(2+)</name>
        <dbReference type="ChEBI" id="CHEBI:29105"/>
        <note>catalytic</note>
    </ligand>
</feature>
<dbReference type="GO" id="GO:0004655">
    <property type="term" value="F:porphobilinogen synthase activity"/>
    <property type="evidence" value="ECO:0007669"/>
    <property type="project" value="UniProtKB-EC"/>
</dbReference>
<evidence type="ECO:0000256" key="14">
    <source>
        <dbReference type="PIRSR" id="PIRSR001415-3"/>
    </source>
</evidence>
<accession>A0AA40M5U8</accession>
<keyword evidence="14" id="KW-0862">Zinc</keyword>
<dbReference type="PROSITE" id="PS00169">
    <property type="entry name" value="D_ALA_DEHYDRATASE"/>
    <property type="match status" value="1"/>
</dbReference>
<evidence type="ECO:0000256" key="17">
    <source>
        <dbReference type="RuleBase" id="RU004161"/>
    </source>
</evidence>
<dbReference type="EC" id="4.2.1.24" evidence="5 16"/>
<evidence type="ECO:0000256" key="9">
    <source>
        <dbReference type="ARBA" id="ARBA00023244"/>
    </source>
</evidence>
<dbReference type="GO" id="GO:0005829">
    <property type="term" value="C:cytosol"/>
    <property type="evidence" value="ECO:0007669"/>
    <property type="project" value="TreeGrafter"/>
</dbReference>
<keyword evidence="15" id="KW-0460">Magnesium</keyword>
<evidence type="ECO:0000256" key="8">
    <source>
        <dbReference type="ARBA" id="ARBA00023239"/>
    </source>
</evidence>
<evidence type="ECO:0000256" key="11">
    <source>
        <dbReference type="ARBA" id="ARBA00047651"/>
    </source>
</evidence>
<dbReference type="Gene3D" id="3.20.20.70">
    <property type="entry name" value="Aldolase class I"/>
    <property type="match status" value="1"/>
</dbReference>
<dbReference type="InterPro" id="IPR030656">
    <property type="entry name" value="ALAD_AS"/>
</dbReference>
<reference evidence="18 19" key="1">
    <citation type="submission" date="2014-02" db="EMBL/GenBank/DDBJ databases">
        <title>Plasmidome dynamics in the species complex Clostridium novyi sensu lato converts strains of independent lineages into distinctly different pathogens.</title>
        <authorList>
            <person name="Skarin H."/>
            <person name="Segerman B."/>
        </authorList>
    </citation>
    <scope>NUCLEOTIDE SEQUENCE [LARGE SCALE GENOMIC DNA]</scope>
    <source>
        <strain evidence="18 19">ATCC 27606</strain>
    </source>
</reference>
<comment type="pathway">
    <text evidence="2">Porphyrin-containing compound metabolism; protoporphyrin-IX biosynthesis; coproporphyrinogen-III from 5-aminolevulinate: step 1/4.</text>
</comment>
<keyword evidence="7" id="KW-0350">Heme biosynthesis</keyword>
<feature type="binding site" evidence="13">
    <location>
        <position position="310"/>
    </location>
    <ligand>
        <name>5-aminolevulinate</name>
        <dbReference type="ChEBI" id="CHEBI:356416"/>
        <label>2</label>
    </ligand>
</feature>
<evidence type="ECO:0000313" key="19">
    <source>
        <dbReference type="Proteomes" id="UP000027770"/>
    </source>
</evidence>
<sequence>MVKRPRRLRTNSVIRDFVRETTLNMNDLIYPLFIVEGENIKKEISSLKGQYQFSIDKLEEEIKELVSLGIKSVILFGIPNIKDEVGCGAYDDNGIIQKAIREIKNKFKDMYIVTDLCMCEYTSHGHCGILDEDGYVNNDKTLKYLAKIAVSQAKAGADMIAPSDMMDGRIAAIREALDKEGFYNIPIMSYSAKYASAFYGPFRDAADSAPAFGDRKSYQMDPANVNEGIRETQLDIEEGADIVMVKPALPYLDVLRKVKDTFNMPIAAYNVSGEYAMIRNAVDEGLLDESAILESLISIKRAGADIIITYFAKDAARMLRGE</sequence>
<comment type="function">
    <text evidence="10">Catalyzes an early step in the biosynthesis of tetrapyrroles. Binds two molecules of 5-aminolevulinate per subunit, each at a distinct site, and catalyzes their condensation to form porphobilinogen.</text>
</comment>
<comment type="similarity">
    <text evidence="3 17">Belongs to the ALAD family.</text>
</comment>
<feature type="active site" description="Schiff-base intermediate with substrate" evidence="12">
    <location>
        <position position="193"/>
    </location>
</feature>
<dbReference type="Proteomes" id="UP000027770">
    <property type="component" value="Unassembled WGS sequence"/>
</dbReference>
<dbReference type="NCBIfam" id="NF006762">
    <property type="entry name" value="PRK09283.1"/>
    <property type="match status" value="1"/>
</dbReference>
<feature type="binding site" evidence="13">
    <location>
        <position position="215"/>
    </location>
    <ligand>
        <name>5-aminolevulinate</name>
        <dbReference type="ChEBI" id="CHEBI:356416"/>
        <label>1</label>
    </ligand>
</feature>
<keyword evidence="9 16" id="KW-0627">Porphyrin biosynthesis</keyword>
<proteinExistence type="inferred from homology"/>
<feature type="binding site" evidence="13">
    <location>
        <position position="203"/>
    </location>
    <ligand>
        <name>5-aminolevulinate</name>
        <dbReference type="ChEBI" id="CHEBI:356416"/>
        <label>1</label>
    </ligand>
</feature>
<dbReference type="CDD" id="cd00384">
    <property type="entry name" value="ALAD_PBGS"/>
    <property type="match status" value="1"/>
</dbReference>
<evidence type="ECO:0000256" key="1">
    <source>
        <dbReference type="ARBA" id="ARBA00001947"/>
    </source>
</evidence>
<feature type="binding site" evidence="14">
    <location>
        <position position="119"/>
    </location>
    <ligand>
        <name>Zn(2+)</name>
        <dbReference type="ChEBI" id="CHEBI:29105"/>
        <note>catalytic</note>
    </ligand>
</feature>
<comment type="subunit">
    <text evidence="4 16">Homooctamer.</text>
</comment>
<evidence type="ECO:0000313" key="18">
    <source>
        <dbReference type="EMBL" id="KEI16735.1"/>
    </source>
</evidence>
<comment type="catalytic activity">
    <reaction evidence="11 16">
        <text>2 5-aminolevulinate = porphobilinogen + 2 H2O + H(+)</text>
        <dbReference type="Rhea" id="RHEA:24064"/>
        <dbReference type="ChEBI" id="CHEBI:15377"/>
        <dbReference type="ChEBI" id="CHEBI:15378"/>
        <dbReference type="ChEBI" id="CHEBI:58126"/>
        <dbReference type="ChEBI" id="CHEBI:356416"/>
        <dbReference type="EC" id="4.2.1.24"/>
    </reaction>
</comment>
<comment type="caution">
    <text evidence="18">The sequence shown here is derived from an EMBL/GenBank/DDBJ whole genome shotgun (WGS) entry which is preliminary data.</text>
</comment>
<evidence type="ECO:0000256" key="2">
    <source>
        <dbReference type="ARBA" id="ARBA00004694"/>
    </source>
</evidence>
<dbReference type="InterPro" id="IPR001731">
    <property type="entry name" value="ALAD"/>
</dbReference>
<gene>
    <name evidence="18" type="ORF">Z959_09050</name>
</gene>
<keyword evidence="19" id="KW-1185">Reference proteome</keyword>